<reference evidence="4" key="1">
    <citation type="journal article" date="2005" name="Nature">
        <title>Sequencing of Aspergillus nidulans and comparative analysis with A. fumigatus and A. oryzae.</title>
        <authorList>
            <person name="Galagan J.E."/>
            <person name="Calvo S.E."/>
            <person name="Cuomo C."/>
            <person name="Ma L.J."/>
            <person name="Wortman J.R."/>
            <person name="Batzoglou S."/>
            <person name="Lee S.I."/>
            <person name="Basturkmen M."/>
            <person name="Spevak C.C."/>
            <person name="Clutterbuck J."/>
            <person name="Kapitonov V."/>
            <person name="Jurka J."/>
            <person name="Scazzocchio C."/>
            <person name="Farman M."/>
            <person name="Butler J."/>
            <person name="Purcell S."/>
            <person name="Harris S."/>
            <person name="Braus G.H."/>
            <person name="Draht O."/>
            <person name="Busch S."/>
            <person name="D'Enfert C."/>
            <person name="Bouchier C."/>
            <person name="Goldman G.H."/>
            <person name="Bell-Pedersen D."/>
            <person name="Griffiths-Jones S."/>
            <person name="Doonan J.H."/>
            <person name="Yu J."/>
            <person name="Vienken K."/>
            <person name="Pain A."/>
            <person name="Freitag M."/>
            <person name="Selker E.U."/>
            <person name="Archer D.B."/>
            <person name="Penalva M.A."/>
            <person name="Oakley B.R."/>
            <person name="Momany M."/>
            <person name="Tanaka T."/>
            <person name="Kumagai T."/>
            <person name="Asai K."/>
            <person name="Machida M."/>
            <person name="Nierman W.C."/>
            <person name="Denning D.W."/>
            <person name="Caddick M."/>
            <person name="Hynes M."/>
            <person name="Paoletti M."/>
            <person name="Fischer R."/>
            <person name="Miller B."/>
            <person name="Dyer P."/>
            <person name="Sachs M.S."/>
            <person name="Osmani S.A."/>
            <person name="Birren B.W."/>
        </authorList>
    </citation>
    <scope>NUCLEOTIDE SEQUENCE [LARGE SCALE GENOMIC DNA]</scope>
    <source>
        <strain evidence="4">FGSC A4 / ATCC 38163 / CBS 112.46 / NRRL 194 / M139</strain>
    </source>
</reference>
<dbReference type="AlphaFoldDB" id="Q5BF65"/>
<protein>
    <submittedName>
        <fullName evidence="3">Glutathione S-transferase, putative (AFU_orthologue AFUA_4G14380)</fullName>
    </submittedName>
</protein>
<dbReference type="Pfam" id="PF17172">
    <property type="entry name" value="GST_N_4"/>
    <property type="match status" value="1"/>
</dbReference>
<evidence type="ECO:0000256" key="1">
    <source>
        <dbReference type="ARBA" id="ARBA00006475"/>
    </source>
</evidence>
<accession>C8VQG0</accession>
<dbReference type="PANTHER" id="PTHR12289">
    <property type="entry name" value="METAXIN RELATED"/>
    <property type="match status" value="1"/>
</dbReference>
<keyword evidence="4" id="KW-1185">Reference proteome</keyword>
<accession>Q5BF65</accession>
<evidence type="ECO:0000313" key="4">
    <source>
        <dbReference type="Proteomes" id="UP000000560"/>
    </source>
</evidence>
<dbReference type="eggNOG" id="KOG4244">
    <property type="taxonomic scope" value="Eukaryota"/>
</dbReference>
<dbReference type="SUPFAM" id="SSF52833">
    <property type="entry name" value="Thioredoxin-like"/>
    <property type="match status" value="1"/>
</dbReference>
<dbReference type="VEuPathDB" id="FungiDB:AN0815"/>
<dbReference type="EMBL" id="BN001308">
    <property type="protein sequence ID" value="CBF88728.1"/>
    <property type="molecule type" value="Genomic_DNA"/>
</dbReference>
<dbReference type="STRING" id="227321.Q5BF65"/>
<comment type="similarity">
    <text evidence="1">Belongs to the FAX family.</text>
</comment>
<dbReference type="InterPro" id="IPR036249">
    <property type="entry name" value="Thioredoxin-like_sf"/>
</dbReference>
<dbReference type="InterPro" id="IPR050931">
    <property type="entry name" value="Mito_Protein_Transport_Metaxin"/>
</dbReference>
<organism evidence="3 4">
    <name type="scientific">Emericella nidulans (strain FGSC A4 / ATCC 38163 / CBS 112.46 / NRRL 194 / M139)</name>
    <name type="common">Aspergillus nidulans</name>
    <dbReference type="NCBI Taxonomy" id="227321"/>
    <lineage>
        <taxon>Eukaryota</taxon>
        <taxon>Fungi</taxon>
        <taxon>Dikarya</taxon>
        <taxon>Ascomycota</taxon>
        <taxon>Pezizomycotina</taxon>
        <taxon>Eurotiomycetes</taxon>
        <taxon>Eurotiomycetidae</taxon>
        <taxon>Eurotiales</taxon>
        <taxon>Aspergillaceae</taxon>
        <taxon>Aspergillus</taxon>
        <taxon>Aspergillus subgen. Nidulantes</taxon>
    </lineage>
</organism>
<evidence type="ECO:0000313" key="3">
    <source>
        <dbReference type="EMBL" id="CBF88728.1"/>
    </source>
</evidence>
<dbReference type="InParanoid" id="Q5BF65"/>
<dbReference type="SFLD" id="SFLDG01180">
    <property type="entry name" value="SUF1"/>
    <property type="match status" value="1"/>
</dbReference>
<dbReference type="InterPro" id="IPR040079">
    <property type="entry name" value="Glutathione_S-Trfase"/>
</dbReference>
<dbReference type="CDD" id="cd03193">
    <property type="entry name" value="GST_C_Metaxin"/>
    <property type="match status" value="1"/>
</dbReference>
<dbReference type="InterPro" id="IPR012336">
    <property type="entry name" value="Thioredoxin-like_fold"/>
</dbReference>
<sequence length="256" mass="29027">MLNLTLYRGWLDPNRYVWSPFVVKLEARLRFAGVPYKTASGSVKTAPKGKIPYIEITDGDDGSTPASIGDSTLIIKHLIERGILQDLNAGLWRSDRAHDLATRALLEDKLYFYNTRERWTENYYTMRDHVLSAIPYLIRVFVGLLIYRSTVQTLHGQGTGRYSADEIEKFREEAWGAVNDLLVASKVKAQDRAGPFWVLGGETPTEADATVFGFVVSALICEAGPKTKELVMGLPVTREYARRIHDTYFPDYEWVE</sequence>
<feature type="domain" description="Thioredoxin-like fold" evidence="2">
    <location>
        <begin position="20"/>
        <end position="122"/>
    </location>
</feature>
<dbReference type="InterPro" id="IPR026928">
    <property type="entry name" value="FAX/IsoI-like"/>
</dbReference>
<dbReference type="SFLD" id="SFLDG01200">
    <property type="entry name" value="SUF1.1"/>
    <property type="match status" value="1"/>
</dbReference>
<dbReference type="GeneID" id="2876592"/>
<dbReference type="GO" id="GO:0005737">
    <property type="term" value="C:cytoplasm"/>
    <property type="evidence" value="ECO:0000318"/>
    <property type="project" value="GO_Central"/>
</dbReference>
<dbReference type="PANTHER" id="PTHR12289:SF41">
    <property type="entry name" value="FAILED AXON CONNECTIONS-RELATED"/>
    <property type="match status" value="1"/>
</dbReference>
<name>Q5BF65_EMENI</name>
<reference evidence="4" key="2">
    <citation type="journal article" date="2009" name="Fungal Genet. Biol.">
        <title>The 2008 update of the Aspergillus nidulans genome annotation: a community effort.</title>
        <authorList>
            <person name="Wortman J.R."/>
            <person name="Gilsenan J.M."/>
            <person name="Joardar V."/>
            <person name="Deegan J."/>
            <person name="Clutterbuck J."/>
            <person name="Andersen M.R."/>
            <person name="Archer D."/>
            <person name="Bencina M."/>
            <person name="Braus G."/>
            <person name="Coutinho P."/>
            <person name="von Dohren H."/>
            <person name="Doonan J."/>
            <person name="Driessen A.J."/>
            <person name="Durek P."/>
            <person name="Espeso E."/>
            <person name="Fekete E."/>
            <person name="Flipphi M."/>
            <person name="Estrada C.G."/>
            <person name="Geysens S."/>
            <person name="Goldman G."/>
            <person name="de Groot P.W."/>
            <person name="Hansen K."/>
            <person name="Harris S.D."/>
            <person name="Heinekamp T."/>
            <person name="Helmstaedt K."/>
            <person name="Henrissat B."/>
            <person name="Hofmann G."/>
            <person name="Homan T."/>
            <person name="Horio T."/>
            <person name="Horiuchi H."/>
            <person name="James S."/>
            <person name="Jones M."/>
            <person name="Karaffa L."/>
            <person name="Karanyi Z."/>
            <person name="Kato M."/>
            <person name="Keller N."/>
            <person name="Kelly D.E."/>
            <person name="Kiel J.A."/>
            <person name="Kim J.M."/>
            <person name="van der Klei I.J."/>
            <person name="Klis F.M."/>
            <person name="Kovalchuk A."/>
            <person name="Krasevec N."/>
            <person name="Kubicek C.P."/>
            <person name="Liu B."/>
            <person name="Maccabe A."/>
            <person name="Meyer V."/>
            <person name="Mirabito P."/>
            <person name="Miskei M."/>
            <person name="Mos M."/>
            <person name="Mullins J."/>
            <person name="Nelson D.R."/>
            <person name="Nielsen J."/>
            <person name="Oakley B.R."/>
            <person name="Osmani S.A."/>
            <person name="Pakula T."/>
            <person name="Paszewski A."/>
            <person name="Paulsen I."/>
            <person name="Pilsyk S."/>
            <person name="Pocsi I."/>
            <person name="Punt P.J."/>
            <person name="Ram A.F."/>
            <person name="Ren Q."/>
            <person name="Robellet X."/>
            <person name="Robson G."/>
            <person name="Seiboth B."/>
            <person name="van Solingen P."/>
            <person name="Specht T."/>
            <person name="Sun J."/>
            <person name="Taheri-Talesh N."/>
            <person name="Takeshita N."/>
            <person name="Ussery D."/>
            <person name="vanKuyk P.A."/>
            <person name="Visser H."/>
            <person name="van de Vondervoort P.J."/>
            <person name="de Vries R.P."/>
            <person name="Walton J."/>
            <person name="Xiang X."/>
            <person name="Xiong Y."/>
            <person name="Zeng A.P."/>
            <person name="Brandt B.W."/>
            <person name="Cornell M.J."/>
            <person name="van den Hondel C.A."/>
            <person name="Visser J."/>
            <person name="Oliver S.G."/>
            <person name="Turner G."/>
        </authorList>
    </citation>
    <scope>GENOME REANNOTATION</scope>
    <source>
        <strain evidence="4">FGSC A4 / ATCC 38163 / CBS 112.46 / NRRL 194 / M139</strain>
    </source>
</reference>
<proteinExistence type="inferred from homology"/>
<evidence type="ECO:0000259" key="2">
    <source>
        <dbReference type="Pfam" id="PF17172"/>
    </source>
</evidence>
<dbReference type="KEGG" id="ani:ANIA_00815"/>
<dbReference type="OrthoDB" id="5809458at2759"/>
<dbReference type="Proteomes" id="UP000000560">
    <property type="component" value="Chromosome VIII"/>
</dbReference>
<dbReference type="SFLD" id="SFLDS00019">
    <property type="entry name" value="Glutathione_Transferase_(cytos"/>
    <property type="match status" value="1"/>
</dbReference>
<gene>
    <name evidence="3" type="ORF">ANIA_00815</name>
</gene>
<dbReference type="RefSeq" id="XP_658419.1">
    <property type="nucleotide sequence ID" value="XM_653327.1"/>
</dbReference>
<dbReference type="CDD" id="cd03080">
    <property type="entry name" value="GST_N_Metaxin_like"/>
    <property type="match status" value="1"/>
</dbReference>
<dbReference type="OMA" id="RRIHDKY"/>
<dbReference type="HOGENOM" id="CLU_044137_1_2_1"/>